<organism evidence="2 3">
    <name type="scientific">Candidatus Yanofskybacteria bacterium RIFCSPHIGHO2_01_FULL_39_8b</name>
    <dbReference type="NCBI Taxonomy" id="1802659"/>
    <lineage>
        <taxon>Bacteria</taxon>
        <taxon>Candidatus Yanofskyibacteriota</taxon>
    </lineage>
</organism>
<dbReference type="EMBL" id="MGIZ01000052">
    <property type="protein sequence ID" value="OGM97398.1"/>
    <property type="molecule type" value="Genomic_DNA"/>
</dbReference>
<accession>A0A1F8EB91</accession>
<dbReference type="Proteomes" id="UP000177594">
    <property type="component" value="Unassembled WGS sequence"/>
</dbReference>
<dbReference type="Pfam" id="PF13751">
    <property type="entry name" value="DDE_Tnp_1_6"/>
    <property type="match status" value="1"/>
</dbReference>
<protein>
    <recommendedName>
        <fullName evidence="1">Transposase DDE domain-containing protein</fullName>
    </recommendedName>
</protein>
<comment type="caution">
    <text evidence="2">The sequence shown here is derived from an EMBL/GenBank/DDBJ whole genome shotgun (WGS) entry which is preliminary data.</text>
</comment>
<dbReference type="PANTHER" id="PTHR33408:SF2">
    <property type="entry name" value="TRANSPOSASE DDE DOMAIN-CONTAINING PROTEIN"/>
    <property type="match status" value="1"/>
</dbReference>
<feature type="domain" description="Transposase DDE" evidence="1">
    <location>
        <begin position="3"/>
        <end position="49"/>
    </location>
</feature>
<evidence type="ECO:0000313" key="2">
    <source>
        <dbReference type="EMBL" id="OGM97398.1"/>
    </source>
</evidence>
<name>A0A1F8EB91_9BACT</name>
<sequence>MMKRRREDVEPVIGNIKRNMEFRRFNLRGKAKCRLEIGLVAVAHNLKKIKNYLKRLIDQGDGRQKTIELGTVLGYLSA</sequence>
<evidence type="ECO:0000259" key="1">
    <source>
        <dbReference type="Pfam" id="PF13751"/>
    </source>
</evidence>
<gene>
    <name evidence="2" type="ORF">A2817_00585</name>
</gene>
<reference evidence="2 3" key="1">
    <citation type="journal article" date="2016" name="Nat. Commun.">
        <title>Thousands of microbial genomes shed light on interconnected biogeochemical processes in an aquifer system.</title>
        <authorList>
            <person name="Anantharaman K."/>
            <person name="Brown C.T."/>
            <person name="Hug L.A."/>
            <person name="Sharon I."/>
            <person name="Castelle C.J."/>
            <person name="Probst A.J."/>
            <person name="Thomas B.C."/>
            <person name="Singh A."/>
            <person name="Wilkins M.J."/>
            <person name="Karaoz U."/>
            <person name="Brodie E.L."/>
            <person name="Williams K.H."/>
            <person name="Hubbard S.S."/>
            <person name="Banfield J.F."/>
        </authorList>
    </citation>
    <scope>NUCLEOTIDE SEQUENCE [LARGE SCALE GENOMIC DNA]</scope>
</reference>
<proteinExistence type="predicted"/>
<dbReference type="InterPro" id="IPR025668">
    <property type="entry name" value="Tnp_DDE_dom"/>
</dbReference>
<dbReference type="PANTHER" id="PTHR33408">
    <property type="entry name" value="TRANSPOSASE"/>
    <property type="match status" value="1"/>
</dbReference>
<dbReference type="AlphaFoldDB" id="A0A1F8EB91"/>
<evidence type="ECO:0000313" key="3">
    <source>
        <dbReference type="Proteomes" id="UP000177594"/>
    </source>
</evidence>